<reference evidence="1 2" key="1">
    <citation type="submission" date="2020-07" db="EMBL/GenBank/DDBJ databases">
        <authorList>
            <person name="Hilgarth M."/>
            <person name="Werum V."/>
            <person name="Vogel R.F."/>
        </authorList>
    </citation>
    <scope>NUCLEOTIDE SEQUENCE [LARGE SCALE GENOMIC DNA]</scope>
    <source>
        <strain evidence="1 2">DSM 28961</strain>
    </source>
</reference>
<name>A0A7V8N0S3_9LACT</name>
<dbReference type="EMBL" id="JACBNY010000006">
    <property type="protein sequence ID" value="MBA0016479.1"/>
    <property type="molecule type" value="Genomic_DNA"/>
</dbReference>
<proteinExistence type="predicted"/>
<organism evidence="1 2">
    <name type="scientific">Pseudolactococcus laudensis</name>
    <dbReference type="NCBI Taxonomy" id="1494461"/>
    <lineage>
        <taxon>Bacteria</taxon>
        <taxon>Bacillati</taxon>
        <taxon>Bacillota</taxon>
        <taxon>Bacilli</taxon>
        <taxon>Lactobacillales</taxon>
        <taxon>Streptococcaceae</taxon>
        <taxon>Pseudolactococcus</taxon>
    </lineage>
</organism>
<evidence type="ECO:0000313" key="1">
    <source>
        <dbReference type="EMBL" id="MBA0016479.1"/>
    </source>
</evidence>
<evidence type="ECO:0000313" key="2">
    <source>
        <dbReference type="Proteomes" id="UP000530186"/>
    </source>
</evidence>
<dbReference type="GeneID" id="303194843"/>
<comment type="caution">
    <text evidence="1">The sequence shown here is derived from an EMBL/GenBank/DDBJ whole genome shotgun (WGS) entry which is preliminary data.</text>
</comment>
<protein>
    <recommendedName>
        <fullName evidence="3">Competence-specific sigma factor ComX</fullName>
    </recommendedName>
</protein>
<keyword evidence="2" id="KW-1185">Reference proteome</keyword>
<accession>A0A7V8N0S3</accession>
<sequence length="159" mass="19327">MDKIETILKSIESIIMNCRKKTKIPSWELDDYMQEGMIIALEMYHQLLLDPPDDDFNFYVYFKVRYSCFLIDNYRKAMAVKRKFDQLDYCELSESVNLFDHKQNVSENVMYDLLCQEIHLVLSPEELQLFEALKRGEKIDRNQKFRIKKKIIEYIKKFW</sequence>
<evidence type="ECO:0008006" key="3">
    <source>
        <dbReference type="Google" id="ProtNLM"/>
    </source>
</evidence>
<dbReference type="AlphaFoldDB" id="A0A7V8N0S3"/>
<dbReference type="RefSeq" id="WP_180746689.1">
    <property type="nucleotide sequence ID" value="NZ_JACBNY010000006.1"/>
</dbReference>
<dbReference type="Proteomes" id="UP000530186">
    <property type="component" value="Unassembled WGS sequence"/>
</dbReference>
<gene>
    <name evidence="1" type="ORF">HZR21_04850</name>
</gene>